<evidence type="ECO:0000259" key="2">
    <source>
        <dbReference type="SMART" id="SM00255"/>
    </source>
</evidence>
<dbReference type="Gene3D" id="3.40.50.10140">
    <property type="entry name" value="Toll/interleukin-1 receptor homology (TIR) domain"/>
    <property type="match status" value="1"/>
</dbReference>
<dbReference type="AlphaFoldDB" id="A0A450YME4"/>
<evidence type="ECO:0000256" key="1">
    <source>
        <dbReference type="SAM" id="Phobius"/>
    </source>
</evidence>
<organism evidence="3">
    <name type="scientific">Candidatus Kentrum sp. SD</name>
    <dbReference type="NCBI Taxonomy" id="2126332"/>
    <lineage>
        <taxon>Bacteria</taxon>
        <taxon>Pseudomonadati</taxon>
        <taxon>Pseudomonadota</taxon>
        <taxon>Gammaproteobacteria</taxon>
        <taxon>Candidatus Kentrum</taxon>
    </lineage>
</organism>
<name>A0A450YME4_9GAMM</name>
<evidence type="ECO:0000313" key="4">
    <source>
        <dbReference type="EMBL" id="VFK48326.1"/>
    </source>
</evidence>
<keyword evidence="1" id="KW-0812">Transmembrane</keyword>
<dbReference type="InterPro" id="IPR035897">
    <property type="entry name" value="Toll_tir_struct_dom_sf"/>
</dbReference>
<protein>
    <submittedName>
        <fullName evidence="3">TIR domain-containing protein</fullName>
    </submittedName>
</protein>
<evidence type="ECO:0000313" key="3">
    <source>
        <dbReference type="EMBL" id="VFK42676.1"/>
    </source>
</evidence>
<dbReference type="EMBL" id="CAADFU010000121">
    <property type="protein sequence ID" value="VFK48326.1"/>
    <property type="molecule type" value="Genomic_DNA"/>
</dbReference>
<reference evidence="3" key="1">
    <citation type="submission" date="2019-02" db="EMBL/GenBank/DDBJ databases">
        <authorList>
            <person name="Gruber-Vodicka R. H."/>
            <person name="Seah K. B. B."/>
        </authorList>
    </citation>
    <scope>NUCLEOTIDE SEQUENCE</scope>
    <source>
        <strain evidence="5">BECK_S127</strain>
        <strain evidence="4">BECK_S1320</strain>
        <strain evidence="3">BECK_S1321</strain>
    </source>
</reference>
<dbReference type="SUPFAM" id="SSF52200">
    <property type="entry name" value="Toll/Interleukin receptor TIR domain"/>
    <property type="match status" value="1"/>
</dbReference>
<dbReference type="EMBL" id="CAADFR010000127">
    <property type="protein sequence ID" value="VFK42676.1"/>
    <property type="molecule type" value="Genomic_DNA"/>
</dbReference>
<dbReference type="SMART" id="SM00255">
    <property type="entry name" value="TIR"/>
    <property type="match status" value="1"/>
</dbReference>
<proteinExistence type="predicted"/>
<dbReference type="GO" id="GO:0007165">
    <property type="term" value="P:signal transduction"/>
    <property type="evidence" value="ECO:0007669"/>
    <property type="project" value="InterPro"/>
</dbReference>
<dbReference type="Pfam" id="PF13676">
    <property type="entry name" value="TIR_2"/>
    <property type="match status" value="1"/>
</dbReference>
<keyword evidence="1" id="KW-0472">Membrane</keyword>
<dbReference type="InterPro" id="IPR000157">
    <property type="entry name" value="TIR_dom"/>
</dbReference>
<dbReference type="EMBL" id="CAADHB010000011">
    <property type="protein sequence ID" value="VFK78324.1"/>
    <property type="molecule type" value="Genomic_DNA"/>
</dbReference>
<evidence type="ECO:0000313" key="5">
    <source>
        <dbReference type="EMBL" id="VFK78324.1"/>
    </source>
</evidence>
<feature type="domain" description="TIR" evidence="2">
    <location>
        <begin position="42"/>
        <end position="178"/>
    </location>
</feature>
<keyword evidence="1" id="KW-1133">Transmembrane helix</keyword>
<feature type="transmembrane region" description="Helical" evidence="1">
    <location>
        <begin position="230"/>
        <end position="252"/>
    </location>
</feature>
<accession>A0A450YME4</accession>
<gene>
    <name evidence="5" type="ORF">BECKSD772D_GA0070982_101157</name>
    <name evidence="4" type="ORF">BECKSD772E_GA0070983_11212</name>
    <name evidence="3" type="ORF">BECKSD772F_GA0070984_11272</name>
</gene>
<sequence length="275" mass="30814">MTSDITPNRSVPRWLSSISLSRRLGSRQLGSDADNRSGGGNRFAAFISYKHVSSTGFAAQLERALKGYAKPLLARPRKIFRDEKYLAPGIDLPRLIEEALRSSEFLLLLASPPESAQSKWVQSELDLWCRVLKRQERLIVILLDGDIKVDFESKQIDWSGTDALPPFMAEHLATVPLYLDLRKLARLEDVGLDDPDFKRAINGIVARFRGIDPNEMLGEEMRQYRKNLRLRNGAVAALVILTMLSGGFWFLVRIPNVTADSAHRDRSPALSATGV</sequence>